<accession>A0A6I4TYX0</accession>
<dbReference type="OrthoDB" id="9782200at2"/>
<dbReference type="GO" id="GO:0018738">
    <property type="term" value="F:S-formylglutathione hydrolase activity"/>
    <property type="evidence" value="ECO:0007669"/>
    <property type="project" value="UniProtKB-UniRule"/>
</dbReference>
<keyword evidence="4 8" id="KW-0378">Hydrolase</keyword>
<evidence type="ECO:0000256" key="4">
    <source>
        <dbReference type="ARBA" id="ARBA00022801"/>
    </source>
</evidence>
<dbReference type="GO" id="GO:0046294">
    <property type="term" value="P:formaldehyde catabolic process"/>
    <property type="evidence" value="ECO:0007669"/>
    <property type="project" value="InterPro"/>
</dbReference>
<dbReference type="Gene3D" id="3.40.50.1820">
    <property type="entry name" value="alpha/beta hydrolase"/>
    <property type="match status" value="1"/>
</dbReference>
<gene>
    <name evidence="9" type="primary">fghA</name>
    <name evidence="9" type="ORF">GRI97_14810</name>
</gene>
<dbReference type="FunFam" id="3.40.50.1820:FF:000002">
    <property type="entry name" value="S-formylglutathione hydrolase"/>
    <property type="match status" value="1"/>
</dbReference>
<evidence type="ECO:0000256" key="7">
    <source>
        <dbReference type="PIRSR" id="PIRSR614186-1"/>
    </source>
</evidence>
<evidence type="ECO:0000313" key="9">
    <source>
        <dbReference type="EMBL" id="MXP00262.1"/>
    </source>
</evidence>
<feature type="active site" description="Charge relay system" evidence="7">
    <location>
        <position position="280"/>
    </location>
</feature>
<dbReference type="PANTHER" id="PTHR10061:SF0">
    <property type="entry name" value="S-FORMYLGLUTATHIONE HYDROLASE"/>
    <property type="match status" value="1"/>
</dbReference>
<evidence type="ECO:0000256" key="1">
    <source>
        <dbReference type="ARBA" id="ARBA00005622"/>
    </source>
</evidence>
<evidence type="ECO:0000256" key="3">
    <source>
        <dbReference type="ARBA" id="ARBA00022487"/>
    </source>
</evidence>
<evidence type="ECO:0000256" key="2">
    <source>
        <dbReference type="ARBA" id="ARBA00012479"/>
    </source>
</evidence>
<comment type="catalytic activity">
    <reaction evidence="5 8">
        <text>S-formylglutathione + H2O = formate + glutathione + H(+)</text>
        <dbReference type="Rhea" id="RHEA:14961"/>
        <dbReference type="ChEBI" id="CHEBI:15377"/>
        <dbReference type="ChEBI" id="CHEBI:15378"/>
        <dbReference type="ChEBI" id="CHEBI:15740"/>
        <dbReference type="ChEBI" id="CHEBI:57688"/>
        <dbReference type="ChEBI" id="CHEBI:57925"/>
        <dbReference type="EC" id="3.1.2.12"/>
    </reaction>
</comment>
<comment type="function">
    <text evidence="8">Serine hydrolase involved in the detoxification of formaldehyde.</text>
</comment>
<feature type="active site" description="Charge relay system" evidence="7">
    <location>
        <position position="171"/>
    </location>
</feature>
<name>A0A6I4TYX0_9SPHN</name>
<proteinExistence type="inferred from homology"/>
<feature type="active site" description="Charge relay system" evidence="7">
    <location>
        <position position="247"/>
    </location>
</feature>
<reference evidence="9 10" key="1">
    <citation type="submission" date="2019-12" db="EMBL/GenBank/DDBJ databases">
        <title>Genomic-based taxomic classification of the family Erythrobacteraceae.</title>
        <authorList>
            <person name="Xu L."/>
        </authorList>
    </citation>
    <scope>NUCLEOTIDE SEQUENCE [LARGE SCALE GENOMIC DNA]</scope>
    <source>
        <strain evidence="9 10">S36</strain>
    </source>
</reference>
<keyword evidence="3 8" id="KW-0719">Serine esterase</keyword>
<dbReference type="PANTHER" id="PTHR10061">
    <property type="entry name" value="S-FORMYLGLUTATHIONE HYDROLASE"/>
    <property type="match status" value="1"/>
</dbReference>
<dbReference type="GO" id="GO:0052689">
    <property type="term" value="F:carboxylic ester hydrolase activity"/>
    <property type="evidence" value="ECO:0007669"/>
    <property type="project" value="UniProtKB-KW"/>
</dbReference>
<dbReference type="InterPro" id="IPR014186">
    <property type="entry name" value="S-formylglutathione_hydrol"/>
</dbReference>
<dbReference type="GO" id="GO:0005829">
    <property type="term" value="C:cytosol"/>
    <property type="evidence" value="ECO:0007669"/>
    <property type="project" value="TreeGrafter"/>
</dbReference>
<dbReference type="NCBIfam" id="TIGR02821">
    <property type="entry name" value="fghA_ester_D"/>
    <property type="match status" value="1"/>
</dbReference>
<dbReference type="InterPro" id="IPR000801">
    <property type="entry name" value="Esterase-like"/>
</dbReference>
<organism evidence="9 10">
    <name type="scientific">Croceibacterium xixiisoli</name>
    <dbReference type="NCBI Taxonomy" id="1476466"/>
    <lineage>
        <taxon>Bacteria</taxon>
        <taxon>Pseudomonadati</taxon>
        <taxon>Pseudomonadota</taxon>
        <taxon>Alphaproteobacteria</taxon>
        <taxon>Sphingomonadales</taxon>
        <taxon>Erythrobacteraceae</taxon>
        <taxon>Croceibacterium</taxon>
    </lineage>
</organism>
<dbReference type="EC" id="3.1.2.12" evidence="2 6"/>
<comment type="caution">
    <text evidence="9">The sequence shown here is derived from an EMBL/GenBank/DDBJ whole genome shotgun (WGS) entry which is preliminary data.</text>
</comment>
<dbReference type="EMBL" id="WTYJ01000003">
    <property type="protein sequence ID" value="MXP00262.1"/>
    <property type="molecule type" value="Genomic_DNA"/>
</dbReference>
<sequence length="300" mass="33148">MATRSAPSTCSIDNRRRDNTMTASNLETVSENRSFGGTQGVYTHQSTETGTPMTFAVFVPDHAPGAKLPVLFYLSGLTCTHANVMEKGEYRQACAEQGIIFIAPDTSPRGDDVPDDEAYDFGKGAGFYVDATQEPWAANFRMRSYIEQELPALIAAHFPVDMERQGITGHSMGGHGALTIALRNPGRFRSVSAFSPIVSPLNCPWGEKALTGYLGDDRAKWREYDACALIEDGARLPDLLVDQGTADAFLATQLQTERLDEACQKADISAKIRMQEGYDHSYFFISTFMTDHVRWHAERL</sequence>
<evidence type="ECO:0000313" key="10">
    <source>
        <dbReference type="Proteomes" id="UP000469430"/>
    </source>
</evidence>
<dbReference type="Pfam" id="PF00756">
    <property type="entry name" value="Esterase"/>
    <property type="match status" value="1"/>
</dbReference>
<evidence type="ECO:0000256" key="5">
    <source>
        <dbReference type="ARBA" id="ARBA00047590"/>
    </source>
</evidence>
<dbReference type="SUPFAM" id="SSF53474">
    <property type="entry name" value="alpha/beta-Hydrolases"/>
    <property type="match status" value="1"/>
</dbReference>
<keyword evidence="10" id="KW-1185">Reference proteome</keyword>
<dbReference type="InterPro" id="IPR029058">
    <property type="entry name" value="AB_hydrolase_fold"/>
</dbReference>
<comment type="similarity">
    <text evidence="1 8">Belongs to the esterase D family.</text>
</comment>
<protein>
    <recommendedName>
        <fullName evidence="2 6">S-formylglutathione hydrolase</fullName>
        <ecNumber evidence="2 6">3.1.2.12</ecNumber>
    </recommendedName>
</protein>
<evidence type="ECO:0000256" key="6">
    <source>
        <dbReference type="NCBIfam" id="TIGR02821"/>
    </source>
</evidence>
<dbReference type="Proteomes" id="UP000469430">
    <property type="component" value="Unassembled WGS sequence"/>
</dbReference>
<dbReference type="AlphaFoldDB" id="A0A6I4TYX0"/>
<evidence type="ECO:0000256" key="8">
    <source>
        <dbReference type="RuleBase" id="RU363068"/>
    </source>
</evidence>